<evidence type="ECO:0000313" key="2">
    <source>
        <dbReference type="Proteomes" id="UP001153387"/>
    </source>
</evidence>
<gene>
    <name evidence="1" type="ORF">OMP38_03105</name>
</gene>
<organism evidence="1 2">
    <name type="scientific">Cohnella ginsengisoli</name>
    <dbReference type="NCBI Taxonomy" id="425004"/>
    <lineage>
        <taxon>Bacteria</taxon>
        <taxon>Bacillati</taxon>
        <taxon>Bacillota</taxon>
        <taxon>Bacilli</taxon>
        <taxon>Bacillales</taxon>
        <taxon>Paenibacillaceae</taxon>
        <taxon>Cohnella</taxon>
    </lineage>
</organism>
<proteinExistence type="predicted"/>
<dbReference type="EMBL" id="JAPDHZ010000002">
    <property type="protein sequence ID" value="MDG0789951.1"/>
    <property type="molecule type" value="Genomic_DNA"/>
</dbReference>
<dbReference type="Proteomes" id="UP001153387">
    <property type="component" value="Unassembled WGS sequence"/>
</dbReference>
<dbReference type="AlphaFoldDB" id="A0A9X4QL99"/>
<evidence type="ECO:0000313" key="1">
    <source>
        <dbReference type="EMBL" id="MDG0789951.1"/>
    </source>
</evidence>
<accession>A0A9X4QL99</accession>
<evidence type="ECO:0008006" key="3">
    <source>
        <dbReference type="Google" id="ProtNLM"/>
    </source>
</evidence>
<keyword evidence="2" id="KW-1185">Reference proteome</keyword>
<name>A0A9X4QL99_9BACL</name>
<comment type="caution">
    <text evidence="1">The sequence shown here is derived from an EMBL/GenBank/DDBJ whole genome shotgun (WGS) entry which is preliminary data.</text>
</comment>
<reference evidence="1 2" key="1">
    <citation type="submission" date="2022-10" db="EMBL/GenBank/DDBJ databases">
        <title>Comparative genomic analysis of Cohnella hashimotonis sp. nov., isolated from the International Space Station.</title>
        <authorList>
            <person name="Simpson A."/>
            <person name="Venkateswaran K."/>
        </authorList>
    </citation>
    <scope>NUCLEOTIDE SEQUENCE [LARGE SCALE GENOMIC DNA]</scope>
    <source>
        <strain evidence="1 2">DSM 18997</strain>
    </source>
</reference>
<dbReference type="RefSeq" id="WP_277563837.1">
    <property type="nucleotide sequence ID" value="NZ_JAPDHZ010000002.1"/>
</dbReference>
<sequence>MTTHFGIKLRNKEGGHKLTIDNYIGVRPKDITSYSFDELEEKKGRILNKFELNMKYFESLSRIEFNDELTKLVASDNFIEIIDLNSIYDVPGYYIMVLDDYCQIYIGIAHNIKSRIMQHWRDKVPLDNLVNSSDSGLLHIDSFRALDTTRIYACIGYEDNFSEDHMENMIRENLFIFKFPVDYCLNVATLFLG</sequence>
<protein>
    <recommendedName>
        <fullName evidence="3">GIY-YIG domain-containing protein</fullName>
    </recommendedName>
</protein>